<dbReference type="GO" id="GO:0071555">
    <property type="term" value="P:cell wall organization"/>
    <property type="evidence" value="ECO:0007669"/>
    <property type="project" value="UniProtKB-KW"/>
</dbReference>
<keyword evidence="5" id="KW-1185">Reference proteome</keyword>
<keyword evidence="1" id="KW-1003">Cell membrane</keyword>
<dbReference type="UniPathway" id="UPA00219"/>
<protein>
    <recommendedName>
        <fullName evidence="1">UDP-N-acetylglucosamine--N-acetylmuramyl-(pentapeptide) pyrophosphoryl-undecaprenol N-acetylglucosamine transferase</fullName>
        <ecNumber evidence="1">2.4.1.227</ecNumber>
    </recommendedName>
    <alternativeName>
        <fullName evidence="1">Undecaprenyl-PP-MurNAc-pentapeptide-UDPGlcNAc GlcNAc transferase</fullName>
    </alternativeName>
</protein>
<comment type="pathway">
    <text evidence="1">Cell wall biogenesis; peptidoglycan biosynthesis.</text>
</comment>
<dbReference type="InterPro" id="IPR004276">
    <property type="entry name" value="GlycoTrans_28_N"/>
</dbReference>
<dbReference type="Gene3D" id="3.40.50.2000">
    <property type="entry name" value="Glycogen Phosphorylase B"/>
    <property type="match status" value="2"/>
</dbReference>
<dbReference type="GO" id="GO:0005886">
    <property type="term" value="C:plasma membrane"/>
    <property type="evidence" value="ECO:0007669"/>
    <property type="project" value="UniProtKB-SubCell"/>
</dbReference>
<proteinExistence type="inferred from homology"/>
<dbReference type="AlphaFoldDB" id="A0A4Y8WN94"/>
<evidence type="ECO:0000256" key="1">
    <source>
        <dbReference type="HAMAP-Rule" id="MF_00033"/>
    </source>
</evidence>
<evidence type="ECO:0000259" key="3">
    <source>
        <dbReference type="Pfam" id="PF04101"/>
    </source>
</evidence>
<gene>
    <name evidence="1 4" type="primary">murG</name>
    <name evidence="4" type="ORF">E4P47_06725</name>
</gene>
<keyword evidence="1" id="KW-0131">Cell cycle</keyword>
<keyword evidence="1" id="KW-0133">Cell shape</keyword>
<comment type="subcellular location">
    <subcellularLocation>
        <location evidence="1">Cell membrane</location>
        <topology evidence="1">Peripheral membrane protein</topology>
        <orientation evidence="1">Cytoplasmic side</orientation>
    </subcellularLocation>
</comment>
<dbReference type="PANTHER" id="PTHR21015">
    <property type="entry name" value="UDP-N-ACETYLGLUCOSAMINE--N-ACETYLMURAMYL-(PENTAPEPTIDE) PYROPHOSPHORYL-UNDECAPRENOL N-ACETYLGLUCOSAMINE TRANSFERASE 1"/>
    <property type="match status" value="1"/>
</dbReference>
<keyword evidence="1 4" id="KW-0808">Transferase</keyword>
<dbReference type="HAMAP" id="MF_00033">
    <property type="entry name" value="MurG"/>
    <property type="match status" value="1"/>
</dbReference>
<comment type="caution">
    <text evidence="4">The sequence shown here is derived from an EMBL/GenBank/DDBJ whole genome shotgun (WGS) entry which is preliminary data.</text>
</comment>
<dbReference type="PANTHER" id="PTHR21015:SF22">
    <property type="entry name" value="GLYCOSYLTRANSFERASE"/>
    <property type="match status" value="1"/>
</dbReference>
<keyword evidence="1 4" id="KW-0328">Glycosyltransferase</keyword>
<dbReference type="GO" id="GO:0051301">
    <property type="term" value="P:cell division"/>
    <property type="evidence" value="ECO:0007669"/>
    <property type="project" value="UniProtKB-KW"/>
</dbReference>
<evidence type="ECO:0000313" key="5">
    <source>
        <dbReference type="Proteomes" id="UP000297225"/>
    </source>
</evidence>
<comment type="caution">
    <text evidence="1">Lacks conserved residue(s) required for the propagation of feature annotation.</text>
</comment>
<dbReference type="STRING" id="1122973.GCA_000379925_01103"/>
<dbReference type="GO" id="GO:0005975">
    <property type="term" value="P:carbohydrate metabolic process"/>
    <property type="evidence" value="ECO:0007669"/>
    <property type="project" value="InterPro"/>
</dbReference>
<dbReference type="GO" id="GO:0009252">
    <property type="term" value="P:peptidoglycan biosynthetic process"/>
    <property type="evidence" value="ECO:0007669"/>
    <property type="project" value="UniProtKB-UniRule"/>
</dbReference>
<comment type="similarity">
    <text evidence="1">Belongs to the glycosyltransferase 28 family. MurG subfamily.</text>
</comment>
<comment type="function">
    <text evidence="1">Cell wall formation. Catalyzes the transfer of a GlcNAc subunit on undecaprenyl-pyrophosphoryl-MurNAc-pentapeptide (lipid intermediate I) to form undecaprenyl-pyrophosphoryl-MurNAc-(pentapeptide)GlcNAc (lipid intermediate II).</text>
</comment>
<name>A0A4Y8WN94_9PORP</name>
<dbReference type="Proteomes" id="UP000297225">
    <property type="component" value="Unassembled WGS sequence"/>
</dbReference>
<evidence type="ECO:0000313" key="4">
    <source>
        <dbReference type="EMBL" id="TFH94622.1"/>
    </source>
</evidence>
<dbReference type="GeneID" id="66797880"/>
<dbReference type="EC" id="2.4.1.227" evidence="1"/>
<keyword evidence="1" id="KW-0961">Cell wall biogenesis/degradation</keyword>
<evidence type="ECO:0000259" key="2">
    <source>
        <dbReference type="Pfam" id="PF03033"/>
    </source>
</evidence>
<feature type="binding site" evidence="1">
    <location>
        <position position="203"/>
    </location>
    <ligand>
        <name>UDP-N-acetyl-alpha-D-glucosamine</name>
        <dbReference type="ChEBI" id="CHEBI:57705"/>
    </ligand>
</feature>
<keyword evidence="1" id="KW-0573">Peptidoglycan synthesis</keyword>
<dbReference type="NCBIfam" id="TIGR01133">
    <property type="entry name" value="murG"/>
    <property type="match status" value="1"/>
</dbReference>
<dbReference type="Pfam" id="PF04101">
    <property type="entry name" value="Glyco_tran_28_C"/>
    <property type="match status" value="1"/>
</dbReference>
<dbReference type="CDD" id="cd03785">
    <property type="entry name" value="GT28_MurG"/>
    <property type="match status" value="1"/>
</dbReference>
<feature type="binding site" evidence="1">
    <location>
        <position position="306"/>
    </location>
    <ligand>
        <name>UDP-N-acetyl-alpha-D-glucosamine</name>
        <dbReference type="ChEBI" id="CHEBI:57705"/>
    </ligand>
</feature>
<keyword evidence="1" id="KW-0132">Cell division</keyword>
<dbReference type="GO" id="GO:0050511">
    <property type="term" value="F:undecaprenyldiphospho-muramoylpentapeptide beta-N-acetylglucosaminyltransferase activity"/>
    <property type="evidence" value="ECO:0007669"/>
    <property type="project" value="UniProtKB-UniRule"/>
</dbReference>
<dbReference type="GO" id="GO:0008360">
    <property type="term" value="P:regulation of cell shape"/>
    <property type="evidence" value="ECO:0007669"/>
    <property type="project" value="UniProtKB-KW"/>
</dbReference>
<comment type="catalytic activity">
    <reaction evidence="1">
        <text>di-trans,octa-cis-undecaprenyl diphospho-N-acetyl-alpha-D-muramoyl-L-alanyl-D-glutamyl-meso-2,6-diaminopimeloyl-D-alanyl-D-alanine + UDP-N-acetyl-alpha-D-glucosamine = di-trans,octa-cis-undecaprenyl diphospho-[N-acetyl-alpha-D-glucosaminyl-(1-&gt;4)]-N-acetyl-alpha-D-muramoyl-L-alanyl-D-glutamyl-meso-2,6-diaminopimeloyl-D-alanyl-D-alanine + UDP + H(+)</text>
        <dbReference type="Rhea" id="RHEA:31227"/>
        <dbReference type="ChEBI" id="CHEBI:15378"/>
        <dbReference type="ChEBI" id="CHEBI:57705"/>
        <dbReference type="ChEBI" id="CHEBI:58223"/>
        <dbReference type="ChEBI" id="CHEBI:61387"/>
        <dbReference type="ChEBI" id="CHEBI:61388"/>
        <dbReference type="EC" id="2.4.1.227"/>
    </reaction>
</comment>
<dbReference type="GO" id="GO:0051991">
    <property type="term" value="F:UDP-N-acetyl-D-glucosamine:N-acetylmuramoyl-L-alanyl-D-glutamyl-meso-2,6-diaminopimelyl-D-alanyl-D-alanine-diphosphoundecaprenol 4-beta-N-acetylglucosaminlytransferase activity"/>
    <property type="evidence" value="ECO:0007669"/>
    <property type="project" value="RHEA"/>
</dbReference>
<dbReference type="Pfam" id="PF03033">
    <property type="entry name" value="Glyco_transf_28"/>
    <property type="match status" value="1"/>
</dbReference>
<reference evidence="4 5" key="1">
    <citation type="submission" date="2019-03" db="EMBL/GenBank/DDBJ databases">
        <title>Porphyromonas levii Isolated from the Uterus of Dairy Cows.</title>
        <authorList>
            <person name="Francis A.M."/>
        </authorList>
    </citation>
    <scope>NUCLEOTIDE SEQUENCE [LARGE SCALE GENOMIC DNA]</scope>
    <source>
        <strain evidence="4 5">AF5678</strain>
    </source>
</reference>
<keyword evidence="1" id="KW-0472">Membrane</keyword>
<feature type="binding site" evidence="1">
    <location>
        <position position="130"/>
    </location>
    <ligand>
        <name>UDP-N-acetyl-alpha-D-glucosamine</name>
        <dbReference type="ChEBI" id="CHEBI:57705"/>
    </ligand>
</feature>
<dbReference type="InterPro" id="IPR006009">
    <property type="entry name" value="GlcNAc_MurG"/>
</dbReference>
<sequence>MSNKLTSVVISGGGTGGHIFPALSIANEIRRRYPECDIHFVGARGRMEEEKVPAAGYDIILLPVQGLSRDKNPIKLAKTIFRLIKSRFQVRSELKRLRPQIAIGVGGYASAPTLMEANKLGIPTLVQEQNSFAGKTNKLVGKKAETICVAYKDMERFFPHKKLILAGNPVRKQLAEIPPHAEEAYQHFTLDPHKRTLLVIGGSLGARTINKSISAFLLQIAEKEQEIQLLWQCGKVYIDEARKAIKDAGLEGRKILVTDFIQRMDYAYAIADLVVSRAGASSISELCMLGKPSILVPSPNVAEDHQTKNAQALVTDDAAVMVRDIDAESELIPKALELLEDHHRLDTLGANALKLALPNADKTIVDEIERIVEEKKR</sequence>
<organism evidence="4 5">
    <name type="scientific">Porphyromonas levii</name>
    <dbReference type="NCBI Taxonomy" id="28114"/>
    <lineage>
        <taxon>Bacteria</taxon>
        <taxon>Pseudomonadati</taxon>
        <taxon>Bacteroidota</taxon>
        <taxon>Bacteroidia</taxon>
        <taxon>Bacteroidales</taxon>
        <taxon>Porphyromonadaceae</taxon>
        <taxon>Porphyromonas</taxon>
    </lineage>
</organism>
<feature type="binding site" evidence="1">
    <location>
        <position position="171"/>
    </location>
    <ligand>
        <name>UDP-N-acetyl-alpha-D-glucosamine</name>
        <dbReference type="ChEBI" id="CHEBI:57705"/>
    </ligand>
</feature>
<feature type="domain" description="Glycosyl transferase family 28 C-terminal" evidence="3">
    <location>
        <begin position="196"/>
        <end position="360"/>
    </location>
</feature>
<feature type="binding site" evidence="1">
    <location>
        <position position="261"/>
    </location>
    <ligand>
        <name>UDP-N-acetyl-alpha-D-glucosamine</name>
        <dbReference type="ChEBI" id="CHEBI:57705"/>
    </ligand>
</feature>
<dbReference type="EMBL" id="SPNC01000101">
    <property type="protein sequence ID" value="TFH94622.1"/>
    <property type="molecule type" value="Genomic_DNA"/>
</dbReference>
<dbReference type="OrthoDB" id="9808936at2"/>
<dbReference type="InterPro" id="IPR007235">
    <property type="entry name" value="Glyco_trans_28_C"/>
</dbReference>
<dbReference type="SUPFAM" id="SSF53756">
    <property type="entry name" value="UDP-Glycosyltransferase/glycogen phosphorylase"/>
    <property type="match status" value="1"/>
</dbReference>
<accession>A0A4Y8WN94</accession>
<feature type="domain" description="Glycosyltransferase family 28 N-terminal" evidence="2">
    <location>
        <begin position="8"/>
        <end position="147"/>
    </location>
</feature>
<feature type="binding site" evidence="1">
    <location>
        <begin position="15"/>
        <end position="17"/>
    </location>
    <ligand>
        <name>UDP-N-acetyl-alpha-D-glucosamine</name>
        <dbReference type="ChEBI" id="CHEBI:57705"/>
    </ligand>
</feature>
<dbReference type="RefSeq" id="WP_018358351.1">
    <property type="nucleotide sequence ID" value="NZ_CP197400.1"/>
</dbReference>